<sequence length="241" mass="26425">MSGVSPFITMSEEGDRPDRCRSPPEVVPADTARRPNGNPHPRDTAPPPCAGRRPVVPHQHHHRRRRPGAHPAQTRRAGDPVATAANITASPWMLHLAVAGDLVTSLCEVALPALFYVLLKPVDRTLALVMAMFRLAFTAMVITNVLNLYGPLRLLADEPYLTPLSEAQRAALAMLSLDAYHDGFTIALLFFAGHILLLGILLYRSRYVPRLLGVWLALGGCADMRGEPWHRSSDTLGPWQG</sequence>
<accession>A0A5S4FLB4</accession>
<evidence type="ECO:0000256" key="1">
    <source>
        <dbReference type="SAM" id="MobiDB-lite"/>
    </source>
</evidence>
<dbReference type="InterPro" id="IPR025495">
    <property type="entry name" value="DUF4386"/>
</dbReference>
<dbReference type="Pfam" id="PF14329">
    <property type="entry name" value="DUF4386"/>
    <property type="match status" value="1"/>
</dbReference>
<reference evidence="3 4" key="1">
    <citation type="submission" date="2019-05" db="EMBL/GenBank/DDBJ databases">
        <title>Draft genome sequence of Nonomuraea turkmeniaca DSM 43926.</title>
        <authorList>
            <person name="Saricaoglu S."/>
            <person name="Isik K."/>
        </authorList>
    </citation>
    <scope>NUCLEOTIDE SEQUENCE [LARGE SCALE GENOMIC DNA]</scope>
    <source>
        <strain evidence="3 4">DSM 43926</strain>
    </source>
</reference>
<feature type="region of interest" description="Disordered" evidence="1">
    <location>
        <begin position="1"/>
        <end position="80"/>
    </location>
</feature>
<keyword evidence="2" id="KW-0472">Membrane</keyword>
<feature type="compositionally biased region" description="Basic residues" evidence="1">
    <location>
        <begin position="58"/>
        <end position="68"/>
    </location>
</feature>
<feature type="transmembrane region" description="Helical" evidence="2">
    <location>
        <begin position="126"/>
        <end position="149"/>
    </location>
</feature>
<dbReference type="AlphaFoldDB" id="A0A5S4FLB4"/>
<dbReference type="RefSeq" id="WP_138666794.1">
    <property type="nucleotide sequence ID" value="NZ_VCKY01000042.1"/>
</dbReference>
<evidence type="ECO:0000256" key="2">
    <source>
        <dbReference type="SAM" id="Phobius"/>
    </source>
</evidence>
<gene>
    <name evidence="3" type="ORF">ETD86_15210</name>
</gene>
<dbReference type="EMBL" id="VCKY01000042">
    <property type="protein sequence ID" value="TMR21518.1"/>
    <property type="molecule type" value="Genomic_DNA"/>
</dbReference>
<dbReference type="OrthoDB" id="1160166at2"/>
<name>A0A5S4FLB4_9ACTN</name>
<keyword evidence="4" id="KW-1185">Reference proteome</keyword>
<evidence type="ECO:0000313" key="3">
    <source>
        <dbReference type="EMBL" id="TMR21518.1"/>
    </source>
</evidence>
<feature type="transmembrane region" description="Helical" evidence="2">
    <location>
        <begin position="92"/>
        <end position="119"/>
    </location>
</feature>
<protein>
    <submittedName>
        <fullName evidence="3">DUF4386 domain-containing protein</fullName>
    </submittedName>
</protein>
<feature type="transmembrane region" description="Helical" evidence="2">
    <location>
        <begin position="184"/>
        <end position="203"/>
    </location>
</feature>
<keyword evidence="2" id="KW-0812">Transmembrane</keyword>
<evidence type="ECO:0000313" key="4">
    <source>
        <dbReference type="Proteomes" id="UP000309128"/>
    </source>
</evidence>
<comment type="caution">
    <text evidence="3">The sequence shown here is derived from an EMBL/GenBank/DDBJ whole genome shotgun (WGS) entry which is preliminary data.</text>
</comment>
<organism evidence="3 4">
    <name type="scientific">Nonomuraea turkmeniaca</name>
    <dbReference type="NCBI Taxonomy" id="103838"/>
    <lineage>
        <taxon>Bacteria</taxon>
        <taxon>Bacillati</taxon>
        <taxon>Actinomycetota</taxon>
        <taxon>Actinomycetes</taxon>
        <taxon>Streptosporangiales</taxon>
        <taxon>Streptosporangiaceae</taxon>
        <taxon>Nonomuraea</taxon>
    </lineage>
</organism>
<feature type="compositionally biased region" description="Basic and acidic residues" evidence="1">
    <location>
        <begin position="13"/>
        <end position="22"/>
    </location>
</feature>
<keyword evidence="2" id="KW-1133">Transmembrane helix</keyword>
<dbReference type="Proteomes" id="UP000309128">
    <property type="component" value="Unassembled WGS sequence"/>
</dbReference>
<proteinExistence type="predicted"/>